<organism evidence="2 3">
    <name type="scientific">Candidatus Wildermuthbacteria bacterium RIFCSPHIGHO2_01_FULL_49_22b</name>
    <dbReference type="NCBI Taxonomy" id="1802448"/>
    <lineage>
        <taxon>Bacteria</taxon>
        <taxon>Candidatus Wildermuthiibacteriota</taxon>
    </lineage>
</organism>
<dbReference type="EMBL" id="MHTT01000004">
    <property type="protein sequence ID" value="OHA66371.1"/>
    <property type="molecule type" value="Genomic_DNA"/>
</dbReference>
<dbReference type="InterPro" id="IPR002477">
    <property type="entry name" value="Peptidoglycan-bd-like"/>
</dbReference>
<comment type="caution">
    <text evidence="2">The sequence shown here is derived from an EMBL/GenBank/DDBJ whole genome shotgun (WGS) entry which is preliminary data.</text>
</comment>
<accession>A0A1G2R2R1</accession>
<dbReference type="InterPro" id="IPR036366">
    <property type="entry name" value="PGBDSf"/>
</dbReference>
<dbReference type="AlphaFoldDB" id="A0A1G2R2R1"/>
<sequence>MSKLTRKVASVGLSLTTAIWISGVAAIVPTASAATIEELQAQIAQLLLQITALQVQISGGGAVTTGASSSCNFTRDLTAGSKGADVKCLQQTLNANGNKVAETGAGSPGNETEYFGPATRKALAAWQAAKGISPAVGYFGPKTRTAVGSAVSPVVTLPGTTPTTVPGVIVPGEGIAIAPASDNPAGQAIPKGASGVTFLKFTVAGTGTVDSLVFKRDGIGATGDFTSGGIYLYEGATRLTSGRTLNSTTHEVTFLNLGIKVDKSARSFTLIADVAGGATTGNRNSFKLASATGTPTPTGTLMGNTLEIAGQTVGGLDPTSGAGPANPRIGQKEALLQEIILTASSTEDVELRRIAVTETGTISNDNLSNFVLKVNDVVVGKAASIGAKDLITFTLDTPYKIEKGQQRTFKVYGDISGKTRSSDTIIIRFDSAADIYAVGKNYGYPVLPTIGALDGDSEADTLTVQGGSVTITFNGPISGDLSLRGQDITVYDFTLASQNNIEIKNLRFHATTTGMDGSAEGFMDMKVWDAEKNAVLTSATDVTTSSDVTYTDTLTLNAGESKRYKVTVDVDADNDAGDTILVSLLAFVAGDIKNLDNNTNVALTDIVPSATVSGNTQTTQAPTITIQLASTPSSQTYVRGTQNVSFVGFSFRATGGDVKLTSLKVTSTATTGSLGQGEIYSIALYDGDTRVSDVKSLATDSSVTFSNLGLTIKSGETKTLVVKGSLDSGATATDIYTISLLGANSTYVTATDIDGNTATVAGIAANSDNSKAITVTDVGDVTVVVAPNDSESEAGIILAGTESVLGKFKFTATNEEMTVNKMQILIVSSSSATATSSNATDEVPTVKLYDGTTQIGNAAGYPVTASGASSGVVFVDGLGWKIPKDLSKTLVLKGVLSTIAAGADTAASVYASITAAGFESQGATAKDLAITAAIGNEKIVYKTKPTITLPTQPGNKLGSGETPVLRFRIAADAKEDVSWKKISLKVSMTGATMSAVDAAPSTTGNVKIKELTVTNGNLNIVSAYSSPGTASSSQNTIVGGSTGYVSLILNSAETIAAGAYRDYEVSLSFVNLVSTVGGAYGTFQLHLQETDNAAASGWSGVEGIVGGADVATADHEPSFIWSDNSATSHSESTYDWNNGRYVKTLPSDQKTVSN</sequence>
<feature type="domain" description="Peptidoglycan binding-like" evidence="1">
    <location>
        <begin position="83"/>
        <end position="146"/>
    </location>
</feature>
<dbReference type="STRING" id="1802448.A2672_00745"/>
<proteinExistence type="predicted"/>
<evidence type="ECO:0000313" key="2">
    <source>
        <dbReference type="EMBL" id="OHA66371.1"/>
    </source>
</evidence>
<dbReference type="Pfam" id="PF01471">
    <property type="entry name" value="PG_binding_1"/>
    <property type="match status" value="1"/>
</dbReference>
<evidence type="ECO:0000313" key="3">
    <source>
        <dbReference type="Proteomes" id="UP000178065"/>
    </source>
</evidence>
<dbReference type="InterPro" id="IPR036365">
    <property type="entry name" value="PGBD-like_sf"/>
</dbReference>
<dbReference type="Proteomes" id="UP000178065">
    <property type="component" value="Unassembled WGS sequence"/>
</dbReference>
<reference evidence="2 3" key="1">
    <citation type="journal article" date="2016" name="Nat. Commun.">
        <title>Thousands of microbial genomes shed light on interconnected biogeochemical processes in an aquifer system.</title>
        <authorList>
            <person name="Anantharaman K."/>
            <person name="Brown C.T."/>
            <person name="Hug L.A."/>
            <person name="Sharon I."/>
            <person name="Castelle C.J."/>
            <person name="Probst A.J."/>
            <person name="Thomas B.C."/>
            <person name="Singh A."/>
            <person name="Wilkins M.J."/>
            <person name="Karaoz U."/>
            <person name="Brodie E.L."/>
            <person name="Williams K.H."/>
            <person name="Hubbard S.S."/>
            <person name="Banfield J.F."/>
        </authorList>
    </citation>
    <scope>NUCLEOTIDE SEQUENCE [LARGE SCALE GENOMIC DNA]</scope>
</reference>
<dbReference type="SUPFAM" id="SSF47090">
    <property type="entry name" value="PGBD-like"/>
    <property type="match status" value="1"/>
</dbReference>
<gene>
    <name evidence="2" type="ORF">A2672_00745</name>
</gene>
<name>A0A1G2R2R1_9BACT</name>
<protein>
    <recommendedName>
        <fullName evidence="1">Peptidoglycan binding-like domain-containing protein</fullName>
    </recommendedName>
</protein>
<evidence type="ECO:0000259" key="1">
    <source>
        <dbReference type="Pfam" id="PF01471"/>
    </source>
</evidence>
<dbReference type="Gene3D" id="1.10.101.10">
    <property type="entry name" value="PGBD-like superfamily/PGBD"/>
    <property type="match status" value="1"/>
</dbReference>